<organism evidence="1 2">
    <name type="scientific">Channa argus</name>
    <name type="common">Northern snakehead</name>
    <name type="synonym">Ophicephalus argus</name>
    <dbReference type="NCBI Taxonomy" id="215402"/>
    <lineage>
        <taxon>Eukaryota</taxon>
        <taxon>Metazoa</taxon>
        <taxon>Chordata</taxon>
        <taxon>Craniata</taxon>
        <taxon>Vertebrata</taxon>
        <taxon>Euteleostomi</taxon>
        <taxon>Actinopterygii</taxon>
        <taxon>Neopterygii</taxon>
        <taxon>Teleostei</taxon>
        <taxon>Neoteleostei</taxon>
        <taxon>Acanthomorphata</taxon>
        <taxon>Anabantaria</taxon>
        <taxon>Anabantiformes</taxon>
        <taxon>Channoidei</taxon>
        <taxon>Channidae</taxon>
        <taxon>Channa</taxon>
    </lineage>
</organism>
<dbReference type="AlphaFoldDB" id="A0A6G1QN69"/>
<reference evidence="2" key="2">
    <citation type="submission" date="2019-02" db="EMBL/GenBank/DDBJ databases">
        <title>Opniocepnalus argus Var Kimnra genome.</title>
        <authorList>
            <person name="Zhou C."/>
            <person name="Xiao S."/>
        </authorList>
    </citation>
    <scope>NUCLEOTIDE SEQUENCE [LARGE SCALE GENOMIC DNA]</scope>
</reference>
<protein>
    <submittedName>
        <fullName evidence="1">Uncharacterized protein</fullName>
    </submittedName>
</protein>
<evidence type="ECO:0000313" key="2">
    <source>
        <dbReference type="Proteomes" id="UP000503349"/>
    </source>
</evidence>
<dbReference type="EMBL" id="CM015730">
    <property type="protein sequence ID" value="KAF3703526.1"/>
    <property type="molecule type" value="Genomic_DNA"/>
</dbReference>
<evidence type="ECO:0000313" key="1">
    <source>
        <dbReference type="EMBL" id="KAF3703526.1"/>
    </source>
</evidence>
<accession>A0A6G1QN69</accession>
<gene>
    <name evidence="1" type="ORF">EXN66_Car019214</name>
</gene>
<proteinExistence type="predicted"/>
<reference evidence="1 2" key="1">
    <citation type="submission" date="2019-02" db="EMBL/GenBank/DDBJ databases">
        <title>Opniocepnalus argus genome.</title>
        <authorList>
            <person name="Zhou C."/>
            <person name="Xiao S."/>
        </authorList>
    </citation>
    <scope>NUCLEOTIDE SEQUENCE [LARGE SCALE GENOMIC DNA]</scope>
    <source>
        <strain evidence="1">OARG1902GOOAL</strain>
        <tissue evidence="1">Muscle</tissue>
    </source>
</reference>
<name>A0A6G1QN69_CHAAH</name>
<dbReference type="Proteomes" id="UP000503349">
    <property type="component" value="Chromosome 19"/>
</dbReference>
<sequence>MHNTYRILCVLQVFVFSIDSSQKNSICAAPSLKFLYKLYKLRDIVCKELTHFYSW</sequence>
<keyword evidence="2" id="KW-1185">Reference proteome</keyword>